<keyword evidence="5" id="KW-0539">Nucleus</keyword>
<organism evidence="6 7">
    <name type="scientific">Clonostachys solani</name>
    <dbReference type="NCBI Taxonomy" id="160281"/>
    <lineage>
        <taxon>Eukaryota</taxon>
        <taxon>Fungi</taxon>
        <taxon>Dikarya</taxon>
        <taxon>Ascomycota</taxon>
        <taxon>Pezizomycotina</taxon>
        <taxon>Sordariomycetes</taxon>
        <taxon>Hypocreomycetidae</taxon>
        <taxon>Hypocreales</taxon>
        <taxon>Bionectriaceae</taxon>
        <taxon>Clonostachys</taxon>
    </lineage>
</organism>
<keyword evidence="3" id="KW-0805">Transcription regulation</keyword>
<evidence type="ECO:0000313" key="7">
    <source>
        <dbReference type="Proteomes" id="UP000775872"/>
    </source>
</evidence>
<keyword evidence="7" id="KW-1185">Reference proteome</keyword>
<evidence type="ECO:0000256" key="4">
    <source>
        <dbReference type="ARBA" id="ARBA00023163"/>
    </source>
</evidence>
<name>A0A9N9ZIQ6_9HYPO</name>
<dbReference type="PANTHER" id="PTHR47660">
    <property type="entry name" value="TRANSCRIPTION FACTOR WITH C2H2 AND ZN(2)-CYS(6) DNA BINDING DOMAIN (EUROFUNG)-RELATED-RELATED"/>
    <property type="match status" value="1"/>
</dbReference>
<dbReference type="GO" id="GO:0046872">
    <property type="term" value="F:metal ion binding"/>
    <property type="evidence" value="ECO:0007669"/>
    <property type="project" value="UniProtKB-KW"/>
</dbReference>
<evidence type="ECO:0000256" key="1">
    <source>
        <dbReference type="ARBA" id="ARBA00022723"/>
    </source>
</evidence>
<comment type="caution">
    <text evidence="6">The sequence shown here is derived from an EMBL/GenBank/DDBJ whole genome shotgun (WGS) entry which is preliminary data.</text>
</comment>
<keyword evidence="1" id="KW-0479">Metal-binding</keyword>
<keyword evidence="4" id="KW-0804">Transcription</keyword>
<evidence type="ECO:0008006" key="8">
    <source>
        <dbReference type="Google" id="ProtNLM"/>
    </source>
</evidence>
<dbReference type="AlphaFoldDB" id="A0A9N9ZIQ6"/>
<proteinExistence type="predicted"/>
<evidence type="ECO:0000313" key="6">
    <source>
        <dbReference type="EMBL" id="CAH0056344.1"/>
    </source>
</evidence>
<keyword evidence="2" id="KW-0862">Zinc</keyword>
<dbReference type="EMBL" id="CABFOC020000063">
    <property type="protein sequence ID" value="CAH0056344.1"/>
    <property type="molecule type" value="Genomic_DNA"/>
</dbReference>
<dbReference type="PANTHER" id="PTHR47660:SF2">
    <property type="entry name" value="TRANSCRIPTION FACTOR WITH C2H2 AND ZN(2)-CYS(6) DNA BINDING DOMAIN (EUROFUNG)"/>
    <property type="match status" value="1"/>
</dbReference>
<evidence type="ECO:0000256" key="3">
    <source>
        <dbReference type="ARBA" id="ARBA00023015"/>
    </source>
</evidence>
<accession>A0A9N9ZIQ6</accession>
<dbReference type="Proteomes" id="UP000775872">
    <property type="component" value="Unassembled WGS sequence"/>
</dbReference>
<evidence type="ECO:0000256" key="5">
    <source>
        <dbReference type="ARBA" id="ARBA00023242"/>
    </source>
</evidence>
<sequence length="397" mass="45384">METEDSKQHYFRWRDREMQVRLVYTWIILDLELSLFHDVKTVLSLTDFKLPVPISEELFLSKELAVGEFSLEQPPDIDIANDANRPSLQTMLQWLFKQGFDSTRRKHLNPTTLHVLLHAILSMIRNYRQLFGYMGQDARIRLSVFSPFSKASTKTRMDEMRGLLQYWLGLFNALWPSSTRLGDGDPCLPSPQLYGVLITYHFICLETVIDMPAIENLARQRRPDSTIAQMDTALKDQYIQDLVPVLFHSGQILYLLRVLEQTSLPPWWPAAIYRVTMVLWATSVLFGSAWKQPSGVELLSPIIIDASLHDDDSNLSPLWQENSESYSVGGEGAGLNMPQSHTPALSVRGDLSNATLLSDPQRVLETCLLAFEKGRSIRFADGIYRKLKQFMASRTTE</sequence>
<reference evidence="6" key="1">
    <citation type="submission" date="2021-10" db="EMBL/GenBank/DDBJ databases">
        <authorList>
            <person name="Piombo E."/>
        </authorList>
    </citation>
    <scope>NUCLEOTIDE SEQUENCE</scope>
</reference>
<protein>
    <recommendedName>
        <fullName evidence="8">Transcription factor domain-containing protein</fullName>
    </recommendedName>
</protein>
<gene>
    <name evidence="6" type="ORF">CSOL1703_00006284</name>
</gene>
<evidence type="ECO:0000256" key="2">
    <source>
        <dbReference type="ARBA" id="ARBA00022833"/>
    </source>
</evidence>
<dbReference type="OrthoDB" id="5106931at2759"/>